<gene>
    <name evidence="14" type="ORF">BVG16_15170</name>
</gene>
<accession>A0A1T2XD64</accession>
<keyword evidence="10" id="KW-0464">Manganese</keyword>
<evidence type="ECO:0000256" key="11">
    <source>
        <dbReference type="PIRSR" id="PIRSR005091-3"/>
    </source>
</evidence>
<dbReference type="Proteomes" id="UP000190188">
    <property type="component" value="Unassembled WGS sequence"/>
</dbReference>
<dbReference type="Gene3D" id="3.30.1120.170">
    <property type="match status" value="1"/>
</dbReference>
<dbReference type="Pfam" id="PF00884">
    <property type="entry name" value="Sulfatase"/>
    <property type="match status" value="1"/>
</dbReference>
<evidence type="ECO:0000313" key="14">
    <source>
        <dbReference type="EMBL" id="OPA77768.1"/>
    </source>
</evidence>
<dbReference type="Gene3D" id="3.40.720.10">
    <property type="entry name" value="Alkaline Phosphatase, subunit A"/>
    <property type="match status" value="1"/>
</dbReference>
<comment type="subcellular location">
    <subcellularLocation>
        <location evidence="1">Cell membrane</location>
        <topology evidence="1">Multi-pass membrane protein</topology>
    </subcellularLocation>
</comment>
<name>A0A1T2XD64_9BACL</name>
<comment type="pathway">
    <text evidence="2">Cell wall biogenesis; lipoteichoic acid biosynthesis.</text>
</comment>
<proteinExistence type="inferred from homology"/>
<protein>
    <submittedName>
        <fullName evidence="14">Sulfatase</fullName>
    </submittedName>
</protein>
<dbReference type="CDD" id="cd16015">
    <property type="entry name" value="LTA_synthase"/>
    <property type="match status" value="1"/>
</dbReference>
<feature type="transmembrane region" description="Helical" evidence="12">
    <location>
        <begin position="64"/>
        <end position="84"/>
    </location>
</feature>
<dbReference type="OrthoDB" id="5901192at2"/>
<keyword evidence="5 12" id="KW-0812">Transmembrane</keyword>
<dbReference type="AlphaFoldDB" id="A0A1T2XD64"/>
<feature type="binding site" evidence="11">
    <location>
        <position position="472"/>
    </location>
    <ligand>
        <name>Mn(2+)</name>
        <dbReference type="ChEBI" id="CHEBI:29035"/>
    </ligand>
</feature>
<evidence type="ECO:0000256" key="10">
    <source>
        <dbReference type="PIRSR" id="PIRSR005091-2"/>
    </source>
</evidence>
<feature type="binding site" evidence="10">
    <location>
        <position position="412"/>
    </location>
    <ligand>
        <name>substrate</name>
    </ligand>
</feature>
<evidence type="ECO:0000313" key="15">
    <source>
        <dbReference type="Proteomes" id="UP000190188"/>
    </source>
</evidence>
<dbReference type="PANTHER" id="PTHR47371:SF3">
    <property type="entry name" value="PHOSPHOGLYCEROL TRANSFERASE I"/>
    <property type="match status" value="1"/>
</dbReference>
<evidence type="ECO:0000256" key="1">
    <source>
        <dbReference type="ARBA" id="ARBA00004651"/>
    </source>
</evidence>
<dbReference type="InterPro" id="IPR000917">
    <property type="entry name" value="Sulfatase_N"/>
</dbReference>
<dbReference type="InterPro" id="IPR050448">
    <property type="entry name" value="OpgB/LTA_synthase_biosynth"/>
</dbReference>
<keyword evidence="7 8" id="KW-0472">Membrane</keyword>
<feature type="binding site" evidence="11">
    <location>
        <position position="296"/>
    </location>
    <ligand>
        <name>Mn(2+)</name>
        <dbReference type="ChEBI" id="CHEBI:29035"/>
    </ligand>
</feature>
<dbReference type="PANTHER" id="PTHR47371">
    <property type="entry name" value="LIPOTEICHOIC ACID SYNTHASE"/>
    <property type="match status" value="1"/>
</dbReference>
<dbReference type="GO" id="GO:0005886">
    <property type="term" value="C:plasma membrane"/>
    <property type="evidence" value="ECO:0007669"/>
    <property type="project" value="UniProtKB-SubCell"/>
</dbReference>
<dbReference type="InterPro" id="IPR012160">
    <property type="entry name" value="LtaS-like"/>
</dbReference>
<organism evidence="14 15">
    <name type="scientific">Paenibacillus selenitireducens</name>
    <dbReference type="NCBI Taxonomy" id="1324314"/>
    <lineage>
        <taxon>Bacteria</taxon>
        <taxon>Bacillati</taxon>
        <taxon>Bacillota</taxon>
        <taxon>Bacilli</taxon>
        <taxon>Bacillales</taxon>
        <taxon>Paenibacillaceae</taxon>
        <taxon>Paenibacillus</taxon>
    </lineage>
</organism>
<evidence type="ECO:0000259" key="13">
    <source>
        <dbReference type="Pfam" id="PF00884"/>
    </source>
</evidence>
<feature type="transmembrane region" description="Helical" evidence="12">
    <location>
        <begin position="12"/>
        <end position="30"/>
    </location>
</feature>
<feature type="transmembrane region" description="Helical" evidence="12">
    <location>
        <begin position="36"/>
        <end position="57"/>
    </location>
</feature>
<evidence type="ECO:0000256" key="2">
    <source>
        <dbReference type="ARBA" id="ARBA00004936"/>
    </source>
</evidence>
<evidence type="ECO:0000256" key="8">
    <source>
        <dbReference type="PIRNR" id="PIRNR005091"/>
    </source>
</evidence>
<keyword evidence="10" id="KW-0479">Metal-binding</keyword>
<keyword evidence="4 8" id="KW-1003">Cell membrane</keyword>
<evidence type="ECO:0000256" key="3">
    <source>
        <dbReference type="ARBA" id="ARBA00009983"/>
    </source>
</evidence>
<dbReference type="STRING" id="1324314.BVG16_15170"/>
<dbReference type="EMBL" id="MSZX01000005">
    <property type="protein sequence ID" value="OPA77768.1"/>
    <property type="molecule type" value="Genomic_DNA"/>
</dbReference>
<evidence type="ECO:0000256" key="7">
    <source>
        <dbReference type="ARBA" id="ARBA00023136"/>
    </source>
</evidence>
<evidence type="ECO:0000256" key="6">
    <source>
        <dbReference type="ARBA" id="ARBA00022989"/>
    </source>
</evidence>
<evidence type="ECO:0000256" key="9">
    <source>
        <dbReference type="PIRSR" id="PIRSR005091-1"/>
    </source>
</evidence>
<feature type="active site" evidence="9">
    <location>
        <position position="296"/>
    </location>
</feature>
<keyword evidence="15" id="KW-1185">Reference proteome</keyword>
<evidence type="ECO:0000256" key="4">
    <source>
        <dbReference type="ARBA" id="ARBA00022475"/>
    </source>
</evidence>
<keyword evidence="6 12" id="KW-1133">Transmembrane helix</keyword>
<feature type="binding site" evidence="11">
    <location>
        <position position="473"/>
    </location>
    <ligand>
        <name>Mn(2+)</name>
        <dbReference type="ChEBI" id="CHEBI:29035"/>
    </ligand>
</feature>
<dbReference type="GO" id="GO:0046872">
    <property type="term" value="F:metal ion binding"/>
    <property type="evidence" value="ECO:0007669"/>
    <property type="project" value="UniProtKB-KW"/>
</dbReference>
<dbReference type="SUPFAM" id="SSF53649">
    <property type="entry name" value="Alkaline phosphatase-like"/>
    <property type="match status" value="1"/>
</dbReference>
<comment type="similarity">
    <text evidence="3 8">Belongs to the LTA synthase family.</text>
</comment>
<evidence type="ECO:0000256" key="12">
    <source>
        <dbReference type="SAM" id="Phobius"/>
    </source>
</evidence>
<feature type="transmembrane region" description="Helical" evidence="12">
    <location>
        <begin position="147"/>
        <end position="168"/>
    </location>
</feature>
<dbReference type="PIRSF" id="PIRSF005091">
    <property type="entry name" value="Mmb_sulf_HI1246"/>
    <property type="match status" value="1"/>
</dbReference>
<feature type="domain" description="Sulfatase N-terminal" evidence="13">
    <location>
        <begin position="246"/>
        <end position="537"/>
    </location>
</feature>
<dbReference type="InterPro" id="IPR017850">
    <property type="entry name" value="Alkaline_phosphatase_core_sf"/>
</dbReference>
<feature type="transmembrane region" description="Helical" evidence="12">
    <location>
        <begin position="116"/>
        <end position="135"/>
    </location>
</feature>
<feature type="binding site" evidence="11">
    <location>
        <position position="254"/>
    </location>
    <ligand>
        <name>Mn(2+)</name>
        <dbReference type="ChEBI" id="CHEBI:29035"/>
    </ligand>
</feature>
<dbReference type="RefSeq" id="WP_078499512.1">
    <property type="nucleotide sequence ID" value="NZ_MSZX01000005.1"/>
</dbReference>
<reference evidence="14 15" key="1">
    <citation type="submission" date="2017-01" db="EMBL/GenBank/DDBJ databases">
        <title>Genome analysis of Paenibacillus selenitrireducens ES3-24.</title>
        <authorList>
            <person name="Xu D."/>
            <person name="Yao R."/>
            <person name="Zheng S."/>
        </authorList>
    </citation>
    <scope>NUCLEOTIDE SEQUENCE [LARGE SCALE GENOMIC DNA]</scope>
    <source>
        <strain evidence="14 15">ES3-24</strain>
    </source>
</reference>
<evidence type="ECO:0000256" key="5">
    <source>
        <dbReference type="ARBA" id="ARBA00022692"/>
    </source>
</evidence>
<comment type="caution">
    <text evidence="14">The sequence shown here is derived from an EMBL/GenBank/DDBJ whole genome shotgun (WGS) entry which is preliminary data.</text>
</comment>
<sequence length="629" mass="71706">MVNTRRVTVPIFFWAFICAFLKLGLLRYFYFHGMTIRELATDAFAALAIVGIFELVFPGRSKRYAYWILGFVMSFMLFASTLYFDHFGYVPTYTALTALHQVAQIGDSVKSTIRPIYYVYFLDVVIMFVIWLLRIRKKPNRTATTRAWKIGIAVVTVMSLFLSGRTILVHQSIDNELVKAETMGYLNYQVAAGLKAREENKAVADGSLQETVKKIQDLQSTFAYQDQAASTGKPVQPVYFGQAKGKNLIVIQMEAFQNFPINLKINNQEVTPVLNNLAKEGLYFPNVYQQIGQGNTSDAEFMSNTSIYPTGTIAMSTGYGDRELPSLPRLLQKNNYVANTFHVNDVKFWDRIRLYPALNFDHYYDKPFYTNDHFNEFGASDKELYRVGMEKLSELDAKNQPFYAQFVTVSSHFPFAVPDQAKTLNLPESMQGKQIGEYLHAVHYTDYAIGTLIDQLKAKGMWDNTVMVLYGDHFGLQPQDNDPTELSNELGIKYNEHISRFNIPLLIHVPGLKEGKVVDRVGGQLDIMPTVANLMGISLKDEHFTAFGHDLLNIDHNVFGMRYYMPTGTFFTDDILFIPGKGFEDGKAISLKTFEPIADITPFKKDYDYVMNYMKLSDEYVKLLPKRSP</sequence>